<dbReference type="GO" id="GO:0005509">
    <property type="term" value="F:calcium ion binding"/>
    <property type="evidence" value="ECO:0007669"/>
    <property type="project" value="InterPro"/>
</dbReference>
<evidence type="ECO:0000259" key="4">
    <source>
        <dbReference type="PROSITE" id="PS50222"/>
    </source>
</evidence>
<dbReference type="Gene3D" id="1.10.238.10">
    <property type="entry name" value="EF-hand"/>
    <property type="match status" value="1"/>
</dbReference>
<name>A0A7S1AM76_NOCSC</name>
<sequence>MSWWEVEMVLLEVHPVYGLLFVVYIATMVLSLLNIVTGICVNNALEMAQLDHDLMLKFELDRKAAYIESLEGLFSDLDASDSGTISFEDFTKHLERHEVSALFSVLGIEVSDAISFFEVLDVDGSHELEIDEFVMGCMRFRGNANLECSMLEAKQLMVKSMRRLKRIQEKVALIEDLMENLCLTHEVREPVPDVKARQRTYSDELFRPPVWASDETSASFTLGAHTDDPPSMTPHVNTPIFDE</sequence>
<dbReference type="SUPFAM" id="SSF47473">
    <property type="entry name" value="EF-hand"/>
    <property type="match status" value="1"/>
</dbReference>
<evidence type="ECO:0000256" key="1">
    <source>
        <dbReference type="ARBA" id="ARBA00022837"/>
    </source>
</evidence>
<evidence type="ECO:0000313" key="5">
    <source>
        <dbReference type="EMBL" id="CAD8858719.1"/>
    </source>
</evidence>
<reference evidence="5" key="1">
    <citation type="submission" date="2021-01" db="EMBL/GenBank/DDBJ databases">
        <authorList>
            <person name="Corre E."/>
            <person name="Pelletier E."/>
            <person name="Niang G."/>
            <person name="Scheremetjew M."/>
            <person name="Finn R."/>
            <person name="Kale V."/>
            <person name="Holt S."/>
            <person name="Cochrane G."/>
            <person name="Meng A."/>
            <person name="Brown T."/>
            <person name="Cohen L."/>
        </authorList>
    </citation>
    <scope>NUCLEOTIDE SEQUENCE</scope>
</reference>
<gene>
    <name evidence="5" type="ORF">NSCI0253_LOCUS33073</name>
</gene>
<keyword evidence="3" id="KW-0472">Membrane</keyword>
<feature type="domain" description="EF-hand" evidence="4">
    <location>
        <begin position="65"/>
        <end position="100"/>
    </location>
</feature>
<keyword evidence="3" id="KW-1133">Transmembrane helix</keyword>
<dbReference type="CDD" id="cd00051">
    <property type="entry name" value="EFh"/>
    <property type="match status" value="1"/>
</dbReference>
<dbReference type="InterPro" id="IPR002048">
    <property type="entry name" value="EF_hand_dom"/>
</dbReference>
<feature type="transmembrane region" description="Helical" evidence="3">
    <location>
        <begin position="20"/>
        <end position="45"/>
    </location>
</feature>
<feature type="domain" description="EF-hand" evidence="4">
    <location>
        <begin position="108"/>
        <end position="143"/>
    </location>
</feature>
<dbReference type="PROSITE" id="PS50222">
    <property type="entry name" value="EF_HAND_2"/>
    <property type="match status" value="2"/>
</dbReference>
<dbReference type="EMBL" id="HBFQ01046472">
    <property type="protein sequence ID" value="CAD8858719.1"/>
    <property type="molecule type" value="Transcribed_RNA"/>
</dbReference>
<dbReference type="InterPro" id="IPR018247">
    <property type="entry name" value="EF_Hand_1_Ca_BS"/>
</dbReference>
<keyword evidence="3" id="KW-0812">Transmembrane</keyword>
<evidence type="ECO:0000256" key="3">
    <source>
        <dbReference type="SAM" id="Phobius"/>
    </source>
</evidence>
<feature type="region of interest" description="Disordered" evidence="2">
    <location>
        <begin position="221"/>
        <end position="243"/>
    </location>
</feature>
<accession>A0A7S1AM76</accession>
<organism evidence="5">
    <name type="scientific">Noctiluca scintillans</name>
    <name type="common">Sea sparkle</name>
    <name type="synonym">Red tide dinoflagellate</name>
    <dbReference type="NCBI Taxonomy" id="2966"/>
    <lineage>
        <taxon>Eukaryota</taxon>
        <taxon>Sar</taxon>
        <taxon>Alveolata</taxon>
        <taxon>Dinophyceae</taxon>
        <taxon>Noctilucales</taxon>
        <taxon>Noctilucaceae</taxon>
        <taxon>Noctiluca</taxon>
    </lineage>
</organism>
<dbReference type="PROSITE" id="PS00018">
    <property type="entry name" value="EF_HAND_1"/>
    <property type="match status" value="2"/>
</dbReference>
<proteinExistence type="predicted"/>
<protein>
    <recommendedName>
        <fullName evidence="4">EF-hand domain-containing protein</fullName>
    </recommendedName>
</protein>
<dbReference type="InterPro" id="IPR011992">
    <property type="entry name" value="EF-hand-dom_pair"/>
</dbReference>
<keyword evidence="1" id="KW-0106">Calcium</keyword>
<evidence type="ECO:0000256" key="2">
    <source>
        <dbReference type="SAM" id="MobiDB-lite"/>
    </source>
</evidence>
<dbReference type="AlphaFoldDB" id="A0A7S1AM76"/>